<name>A0AAE1KBG2_PETCI</name>
<feature type="compositionally biased region" description="Gly residues" evidence="1">
    <location>
        <begin position="8"/>
        <end position="17"/>
    </location>
</feature>
<evidence type="ECO:0000256" key="1">
    <source>
        <dbReference type="SAM" id="MobiDB-lite"/>
    </source>
</evidence>
<dbReference type="Gene3D" id="1.10.10.60">
    <property type="entry name" value="Homeodomain-like"/>
    <property type="match status" value="1"/>
</dbReference>
<keyword evidence="3" id="KW-1185">Reference proteome</keyword>
<dbReference type="Proteomes" id="UP001286313">
    <property type="component" value="Unassembled WGS sequence"/>
</dbReference>
<sequence length="132" mass="14914">MLPENNTGSGGSGGSRGIPGLQAGPSMKKKEDVVMKKREYRKGQTLKKYNTEDKTKIMKLLDDGLKICEIHRLTGFPQSTIWTMKGKKEDIKKSLSLAKKYFAANPSSQRRLTCTYSESNRLIAMTEYYVEK</sequence>
<evidence type="ECO:0000313" key="3">
    <source>
        <dbReference type="Proteomes" id="UP001286313"/>
    </source>
</evidence>
<evidence type="ECO:0000313" key="2">
    <source>
        <dbReference type="EMBL" id="KAK3870846.1"/>
    </source>
</evidence>
<gene>
    <name evidence="2" type="ORF">Pcinc_023958</name>
</gene>
<reference evidence="2" key="1">
    <citation type="submission" date="2023-10" db="EMBL/GenBank/DDBJ databases">
        <title>Genome assemblies of two species of porcelain crab, Petrolisthes cinctipes and Petrolisthes manimaculis (Anomura: Porcellanidae).</title>
        <authorList>
            <person name="Angst P."/>
        </authorList>
    </citation>
    <scope>NUCLEOTIDE SEQUENCE</scope>
    <source>
        <strain evidence="2">PB745_01</strain>
        <tissue evidence="2">Gill</tissue>
    </source>
</reference>
<organism evidence="2 3">
    <name type="scientific">Petrolisthes cinctipes</name>
    <name type="common">Flat porcelain crab</name>
    <dbReference type="NCBI Taxonomy" id="88211"/>
    <lineage>
        <taxon>Eukaryota</taxon>
        <taxon>Metazoa</taxon>
        <taxon>Ecdysozoa</taxon>
        <taxon>Arthropoda</taxon>
        <taxon>Crustacea</taxon>
        <taxon>Multicrustacea</taxon>
        <taxon>Malacostraca</taxon>
        <taxon>Eumalacostraca</taxon>
        <taxon>Eucarida</taxon>
        <taxon>Decapoda</taxon>
        <taxon>Pleocyemata</taxon>
        <taxon>Anomura</taxon>
        <taxon>Galatheoidea</taxon>
        <taxon>Porcellanidae</taxon>
        <taxon>Petrolisthes</taxon>
    </lineage>
</organism>
<accession>A0AAE1KBG2</accession>
<comment type="caution">
    <text evidence="2">The sequence shown here is derived from an EMBL/GenBank/DDBJ whole genome shotgun (WGS) entry which is preliminary data.</text>
</comment>
<dbReference type="AlphaFoldDB" id="A0AAE1KBG2"/>
<dbReference type="EMBL" id="JAWQEG010002600">
    <property type="protein sequence ID" value="KAK3870846.1"/>
    <property type="molecule type" value="Genomic_DNA"/>
</dbReference>
<protein>
    <submittedName>
        <fullName evidence="2">Uncharacterized protein</fullName>
    </submittedName>
</protein>
<feature type="region of interest" description="Disordered" evidence="1">
    <location>
        <begin position="1"/>
        <end position="33"/>
    </location>
</feature>
<proteinExistence type="predicted"/>